<dbReference type="AlphaFoldDB" id="A0A838L6H1"/>
<reference evidence="2 3" key="1">
    <citation type="submission" date="2020-07" db="EMBL/GenBank/DDBJ databases">
        <authorList>
            <person name="Sun Q."/>
        </authorList>
    </citation>
    <scope>NUCLEOTIDE SEQUENCE [LARGE SCALE GENOMIC DNA]</scope>
    <source>
        <strain evidence="2 3">CGMCC 1.13654</strain>
    </source>
</reference>
<accession>A0A838L6H1</accession>
<keyword evidence="3" id="KW-1185">Reference proteome</keyword>
<feature type="region of interest" description="Disordered" evidence="1">
    <location>
        <begin position="35"/>
        <end position="61"/>
    </location>
</feature>
<organism evidence="2 3">
    <name type="scientific">Sphingomonas chungangi</name>
    <dbReference type="NCBI Taxonomy" id="2683589"/>
    <lineage>
        <taxon>Bacteria</taxon>
        <taxon>Pseudomonadati</taxon>
        <taxon>Pseudomonadota</taxon>
        <taxon>Alphaproteobacteria</taxon>
        <taxon>Sphingomonadales</taxon>
        <taxon>Sphingomonadaceae</taxon>
        <taxon>Sphingomonas</taxon>
    </lineage>
</organism>
<protein>
    <submittedName>
        <fullName evidence="2">Uncharacterized protein</fullName>
    </submittedName>
</protein>
<sequence>MTARFATRRAADLAIEHLVQDMGIERTDIFVSADGADASSGETADGADVESGHPGVPAEKDPALGEAIIVSIDLANERDRDGVVGRLKDLGATSVETE</sequence>
<evidence type="ECO:0000313" key="3">
    <source>
        <dbReference type="Proteomes" id="UP000570166"/>
    </source>
</evidence>
<proteinExistence type="predicted"/>
<dbReference type="Proteomes" id="UP000570166">
    <property type="component" value="Unassembled WGS sequence"/>
</dbReference>
<evidence type="ECO:0000256" key="1">
    <source>
        <dbReference type="SAM" id="MobiDB-lite"/>
    </source>
</evidence>
<dbReference type="EMBL" id="JACEIB010000006">
    <property type="protein sequence ID" value="MBA2934530.1"/>
    <property type="molecule type" value="Genomic_DNA"/>
</dbReference>
<evidence type="ECO:0000313" key="2">
    <source>
        <dbReference type="EMBL" id="MBA2934530.1"/>
    </source>
</evidence>
<comment type="caution">
    <text evidence="2">The sequence shown here is derived from an EMBL/GenBank/DDBJ whole genome shotgun (WGS) entry which is preliminary data.</text>
</comment>
<gene>
    <name evidence="2" type="ORF">HZF05_10525</name>
</gene>
<name>A0A838L6H1_9SPHN</name>